<dbReference type="Pfam" id="PF13614">
    <property type="entry name" value="AAA_31"/>
    <property type="match status" value="1"/>
</dbReference>
<dbReference type="PIRSF" id="PIRSF009320">
    <property type="entry name" value="Nuc_binding_HP_1000"/>
    <property type="match status" value="1"/>
</dbReference>
<reference evidence="2 3" key="1">
    <citation type="submission" date="2018-08" db="EMBL/GenBank/DDBJ databases">
        <title>The first complete genome of Treponema rectale (CHPAT), a commensal spirochete of the bovine rectum.</title>
        <authorList>
            <person name="Staton G.J."/>
            <person name="Clegg S.R."/>
            <person name="Carter S.D."/>
            <person name="Radford A.D."/>
            <person name="Darby A."/>
            <person name="Hall N."/>
            <person name="Birtles R.J."/>
            <person name="Evans N.J."/>
        </authorList>
    </citation>
    <scope>NUCLEOTIDE SEQUENCE [LARGE SCALE GENOMIC DNA]</scope>
    <source>
        <strain evidence="2 3">CHPA</strain>
    </source>
</reference>
<dbReference type="SUPFAM" id="SSF52540">
    <property type="entry name" value="P-loop containing nucleoside triphosphate hydrolases"/>
    <property type="match status" value="1"/>
</dbReference>
<evidence type="ECO:0000259" key="1">
    <source>
        <dbReference type="Pfam" id="PF13614"/>
    </source>
</evidence>
<dbReference type="InterPro" id="IPR027417">
    <property type="entry name" value="P-loop_NTPase"/>
</dbReference>
<organism evidence="2 3">
    <name type="scientific">Treponema rectale</name>
    <dbReference type="NCBI Taxonomy" id="744512"/>
    <lineage>
        <taxon>Bacteria</taxon>
        <taxon>Pseudomonadati</taxon>
        <taxon>Spirochaetota</taxon>
        <taxon>Spirochaetia</taxon>
        <taxon>Spirochaetales</taxon>
        <taxon>Treponemataceae</taxon>
        <taxon>Treponema</taxon>
    </lineage>
</organism>
<gene>
    <name evidence="2" type="ORF">DYE49_02920</name>
</gene>
<dbReference type="CDD" id="cd02042">
    <property type="entry name" value="ParAB_family"/>
    <property type="match status" value="1"/>
</dbReference>
<dbReference type="FunFam" id="3.40.50.300:FF:000285">
    <property type="entry name" value="Sporulation initiation inhibitor Soj"/>
    <property type="match status" value="1"/>
</dbReference>
<accession>A0A7M1XMW6</accession>
<evidence type="ECO:0000313" key="3">
    <source>
        <dbReference type="Proteomes" id="UP000593591"/>
    </source>
</evidence>
<evidence type="ECO:0000313" key="2">
    <source>
        <dbReference type="EMBL" id="QOS39462.1"/>
    </source>
</evidence>
<sequence length="268" mass="29173">MLECADMNEIIAITNQKGGVGKTTTAYNLAAALSRYNRRILLIDMDPQGNCSQALGIDPSICKKTTSELLKGNCDLKHAIRKTSLENVFLIPSNLTLAMVESTLLASQGQAPLTLLKTCLEQKEALLYDFIIIDCPPSLGFLSLNALNAAKSIIVPVQCEYFALDALAQLLSSVASVQRSSNPNLSIMGLVMTMFDPRTKLSTEIAQEVRSNFKDRVFTTVIPRNISIPEAIANGLPVNQYKPNSAGSLSYAALAREVLEYAEKNEKN</sequence>
<dbReference type="PANTHER" id="PTHR13696:SF52">
    <property type="entry name" value="PARA FAMILY PROTEIN CT_582"/>
    <property type="match status" value="1"/>
</dbReference>
<dbReference type="InterPro" id="IPR025669">
    <property type="entry name" value="AAA_dom"/>
</dbReference>
<dbReference type="KEGG" id="trc:DYE49_02920"/>
<dbReference type="PANTHER" id="PTHR13696">
    <property type="entry name" value="P-LOOP CONTAINING NUCLEOSIDE TRIPHOSPHATE HYDROLASE"/>
    <property type="match status" value="1"/>
</dbReference>
<dbReference type="Gene3D" id="3.40.50.300">
    <property type="entry name" value="P-loop containing nucleotide triphosphate hydrolases"/>
    <property type="match status" value="1"/>
</dbReference>
<protein>
    <submittedName>
        <fullName evidence="2">ParA family protein</fullName>
    </submittedName>
</protein>
<dbReference type="Proteomes" id="UP000593591">
    <property type="component" value="Chromosome"/>
</dbReference>
<proteinExistence type="predicted"/>
<dbReference type="InterPro" id="IPR050678">
    <property type="entry name" value="DNA_Partitioning_ATPase"/>
</dbReference>
<dbReference type="EMBL" id="CP031517">
    <property type="protein sequence ID" value="QOS39462.1"/>
    <property type="molecule type" value="Genomic_DNA"/>
</dbReference>
<name>A0A7M1XMW6_9SPIR</name>
<feature type="domain" description="AAA" evidence="1">
    <location>
        <begin position="9"/>
        <end position="187"/>
    </location>
</feature>
<dbReference type="AlphaFoldDB" id="A0A7M1XMW6"/>